<name>A0A5E4S327_9BURK</name>
<dbReference type="Pfam" id="PF10412">
    <property type="entry name" value="TrwB_AAD_bind"/>
    <property type="match status" value="1"/>
</dbReference>
<accession>A0A5E4S327</accession>
<dbReference type="InterPro" id="IPR027417">
    <property type="entry name" value="P-loop_NTPase"/>
</dbReference>
<proteinExistence type="predicted"/>
<dbReference type="GO" id="GO:0005886">
    <property type="term" value="C:plasma membrane"/>
    <property type="evidence" value="ECO:0007669"/>
    <property type="project" value="UniProtKB-SubCell"/>
</dbReference>
<dbReference type="Proteomes" id="UP000368474">
    <property type="component" value="Unassembled WGS sequence"/>
</dbReference>
<dbReference type="Pfam" id="PF12696">
    <property type="entry name" value="TraG-D_C"/>
    <property type="match status" value="1"/>
</dbReference>
<comment type="subcellular location">
    <subcellularLocation>
        <location evidence="1">Cell membrane</location>
        <topology evidence="1">Multi-pass membrane protein</topology>
    </subcellularLocation>
</comment>
<evidence type="ECO:0000313" key="11">
    <source>
        <dbReference type="Proteomes" id="UP000368474"/>
    </source>
</evidence>
<feature type="compositionally biased region" description="Acidic residues" evidence="6">
    <location>
        <begin position="922"/>
        <end position="931"/>
    </location>
</feature>
<dbReference type="Gene3D" id="3.40.50.300">
    <property type="entry name" value="P-loop containing nucleotide triphosphate hydrolases"/>
    <property type="match status" value="2"/>
</dbReference>
<evidence type="ECO:0000256" key="3">
    <source>
        <dbReference type="ARBA" id="ARBA00022692"/>
    </source>
</evidence>
<evidence type="ECO:0000259" key="9">
    <source>
        <dbReference type="Pfam" id="PF12696"/>
    </source>
</evidence>
<organism evidence="10 11">
    <name type="scientific">Pandoraea morbifera</name>
    <dbReference type="NCBI Taxonomy" id="2508300"/>
    <lineage>
        <taxon>Bacteria</taxon>
        <taxon>Pseudomonadati</taxon>
        <taxon>Pseudomonadota</taxon>
        <taxon>Betaproteobacteria</taxon>
        <taxon>Burkholderiales</taxon>
        <taxon>Burkholderiaceae</taxon>
        <taxon>Pandoraea</taxon>
    </lineage>
</organism>
<dbReference type="PANTHER" id="PTHR37937">
    <property type="entry name" value="CONJUGATIVE TRANSFER: DNA TRANSPORT"/>
    <property type="match status" value="1"/>
</dbReference>
<dbReference type="InterPro" id="IPR032689">
    <property type="entry name" value="TraG-D_C"/>
</dbReference>
<evidence type="ECO:0000256" key="2">
    <source>
        <dbReference type="ARBA" id="ARBA00022475"/>
    </source>
</evidence>
<keyword evidence="2" id="KW-1003">Cell membrane</keyword>
<dbReference type="SUPFAM" id="SSF52540">
    <property type="entry name" value="P-loop containing nucleoside triphosphate hydrolases"/>
    <property type="match status" value="1"/>
</dbReference>
<dbReference type="RefSeq" id="WP_150565326.1">
    <property type="nucleotide sequence ID" value="NZ_CABPSD010000001.1"/>
</dbReference>
<dbReference type="PANTHER" id="PTHR37937:SF1">
    <property type="entry name" value="CONJUGATIVE TRANSFER: DNA TRANSPORT"/>
    <property type="match status" value="1"/>
</dbReference>
<dbReference type="AlphaFoldDB" id="A0A5E4S327"/>
<keyword evidence="4 7" id="KW-1133">Transmembrane helix</keyword>
<dbReference type="InterPro" id="IPR019476">
    <property type="entry name" value="T4SS_TraD_DNA-bd"/>
</dbReference>
<keyword evidence="5 7" id="KW-0472">Membrane</keyword>
<evidence type="ECO:0000313" key="10">
    <source>
        <dbReference type="EMBL" id="VVD69603.1"/>
    </source>
</evidence>
<feature type="domain" description="Type IV secretion system coupling protein TraD DNA-binding" evidence="8">
    <location>
        <begin position="198"/>
        <end position="438"/>
    </location>
</feature>
<feature type="transmembrane region" description="Helical" evidence="7">
    <location>
        <begin position="108"/>
        <end position="130"/>
    </location>
</feature>
<gene>
    <name evidence="10" type="ORF">PMO31116_00531</name>
</gene>
<feature type="compositionally biased region" description="Basic and acidic residues" evidence="6">
    <location>
        <begin position="942"/>
        <end position="959"/>
    </location>
</feature>
<dbReference type="CDD" id="cd01127">
    <property type="entry name" value="TrwB_TraG_TraD_VirD4"/>
    <property type="match status" value="1"/>
</dbReference>
<evidence type="ECO:0000256" key="4">
    <source>
        <dbReference type="ARBA" id="ARBA00022989"/>
    </source>
</evidence>
<dbReference type="InterPro" id="IPR051539">
    <property type="entry name" value="T4SS-coupling_protein"/>
</dbReference>
<feature type="domain" description="TraD/TraG TraM recognition site" evidence="9">
    <location>
        <begin position="707"/>
        <end position="824"/>
    </location>
</feature>
<evidence type="ECO:0000256" key="6">
    <source>
        <dbReference type="SAM" id="MobiDB-lite"/>
    </source>
</evidence>
<feature type="transmembrane region" description="Helical" evidence="7">
    <location>
        <begin position="21"/>
        <end position="48"/>
    </location>
</feature>
<evidence type="ECO:0000256" key="1">
    <source>
        <dbReference type="ARBA" id="ARBA00004651"/>
    </source>
</evidence>
<feature type="region of interest" description="Disordered" evidence="6">
    <location>
        <begin position="922"/>
        <end position="959"/>
    </location>
</feature>
<feature type="transmembrane region" description="Helical" evidence="7">
    <location>
        <begin position="68"/>
        <end position="87"/>
    </location>
</feature>
<keyword evidence="11" id="KW-1185">Reference proteome</keyword>
<protein>
    <submittedName>
        <fullName evidence="10">Uncharacterized protein</fullName>
    </submittedName>
</protein>
<sequence length="992" mass="112589">MSGRKPKIRWPGSKVLIDGPYIDVGNVLWTFVSVFFLAQAVFFLLLWHQVTVAGHVLFPLPNTADNNPLTHLVYFYKMALGALVPFLQGNDYHLYLRHMYWLQSVGEFSRLGVRWVFSIVFGLLSALYLARETWKRPINNEEQVRGVVLHEGEEAYHKLSADFRNQVKMSGADFVLASIFGLHPDKPETYAEVESQDTLAFPNSQRKLHFQIVAGTRRGKTMLIMLIVEQLLNRMRWCRDGGMKGILGKLVSKLAVWFKRLLHKPVKMLIIDTPKGDYSRYVEPELSHTIGPQTEGTSAWAIARDLNSKQAAFQYWSGKVVVNEKDPFWGESARGIGTACTAELIATCGDDWSFNNLVGNLKLTAKELEPIVRKYYIESLQSIQMGENAVTSVLGTLESNTADIVFLAEKWDGFEYKTGIAQMSSRLLKTKYKDNHEKFATALFPLLDYENLTKDGKPAVIPQNIVPHALIKALVLGMNAKFATTDNGIWTWAEFEAQLRKPFNETLALMGQYIEWEVLSEQVLVPEVRKPIADFAALMADAGVSFDDDAAMCEYLSEHESLKDRTVAQLMLRALLRRIGFKTPWKKLYKLVADVVDNGEKAKQVFGVFVKHAMHDEACNLSKDLHIDFIFGCKPIFENFEIWDRFESKHRISFKEWLIDEDPDKPVFIIKNDTEFGAYIAPLIRGMLYYAKGVIGNDNFVDKERHFYMLMDEFQALGNVKEFVSAGMEMFASKQVTLMIAYQDLSQMVALYGQDFLNFLMSNTGNNFFVGFNGGESSKKISELLGKKYISKLHTSVSRSESGLSSSQNFQEHEGVVITEDEVNSKLGLDVNKEIEQSWFDKLMRNPKKMPMMRFLYRGSNMKDAYILHTPLCTYEIKRKSVAAKWVNDPRPEKSRVFDLEAIIGSANGGKKYVPGVATWDEDGDTSEEAVPDFMTGDDAPDATKTHHSEPETHDEGKELAEVLDALETPQSDVADDFTAKLQRAMQERKDN</sequence>
<evidence type="ECO:0000259" key="8">
    <source>
        <dbReference type="Pfam" id="PF10412"/>
    </source>
</evidence>
<dbReference type="EMBL" id="CABPSD010000001">
    <property type="protein sequence ID" value="VVD69603.1"/>
    <property type="molecule type" value="Genomic_DNA"/>
</dbReference>
<reference evidence="10 11" key="1">
    <citation type="submission" date="2019-08" db="EMBL/GenBank/DDBJ databases">
        <authorList>
            <person name="Peeters C."/>
        </authorList>
    </citation>
    <scope>NUCLEOTIDE SEQUENCE [LARGE SCALE GENOMIC DNA]</scope>
    <source>
        <strain evidence="10 11">LMG 31116</strain>
    </source>
</reference>
<evidence type="ECO:0000256" key="7">
    <source>
        <dbReference type="SAM" id="Phobius"/>
    </source>
</evidence>
<keyword evidence="3 7" id="KW-0812">Transmembrane</keyword>
<evidence type="ECO:0000256" key="5">
    <source>
        <dbReference type="ARBA" id="ARBA00023136"/>
    </source>
</evidence>